<dbReference type="GO" id="GO:0016301">
    <property type="term" value="F:kinase activity"/>
    <property type="evidence" value="ECO:0007669"/>
    <property type="project" value="UniProtKB-KW"/>
</dbReference>
<sequence length="519" mass="59646">MRTRFFIKNLLLFLFPLLIPVIILGTLSIVVTKQYIQGEINKNNLVLFNQIDRNMELIVDEMNSLNVSLGNSEVVFRLGEIMRTQTLTLENLRLMKTMLNYINGPSNAKPYMESIYVYVNNPYRQFLASGEGLVRLQGFNDPSWMDSFAAHPDRTAIWTESRRIRRYSFEAPVAVTTLYQNLVSNVQNRPSGVIVLNIDTGYIEKLLADMTTYPDQQIFVMDESGSPVFQTHTQTGSPIPDIGRIPYSDHSANWKTGGTTYLVSQFKAKSGWTYISVTPRLSLNRIPFQLSALTVFFVLLSFVLGLALTWLLTQRSVRHIRRIIELIKHAEAGAPLPETDSVRKTDEYGYIAQRIIKNFIERHYLSAQLSEKKYKLRTAELLALQAQINPHFLFNTLETIYWKVLGLTGKPNEANRMLENLSALLKYSLDTPNEIVPLAQEIESAKTYIRIQQIRYKDRFEAIWQYDIEELQDAGIARLLLQPLIENCMSHGLREQEVKLRIKIKLARLPGHIRIAVID</sequence>
<keyword evidence="3" id="KW-0808">Transferase</keyword>
<evidence type="ECO:0000313" key="3">
    <source>
        <dbReference type="EMBL" id="MBW7457456.1"/>
    </source>
</evidence>
<feature type="transmembrane region" description="Helical" evidence="1">
    <location>
        <begin position="290"/>
        <end position="312"/>
    </location>
</feature>
<proteinExistence type="predicted"/>
<evidence type="ECO:0000256" key="1">
    <source>
        <dbReference type="SAM" id="Phobius"/>
    </source>
</evidence>
<gene>
    <name evidence="3" type="ORF">K0U00_25775</name>
</gene>
<keyword evidence="1" id="KW-0472">Membrane</keyword>
<dbReference type="Proteomes" id="UP001519887">
    <property type="component" value="Unassembled WGS sequence"/>
</dbReference>
<evidence type="ECO:0000313" key="4">
    <source>
        <dbReference type="Proteomes" id="UP001519887"/>
    </source>
</evidence>
<keyword evidence="1" id="KW-0812">Transmembrane</keyword>
<comment type="caution">
    <text evidence="3">The sequence shown here is derived from an EMBL/GenBank/DDBJ whole genome shotgun (WGS) entry which is preliminary data.</text>
</comment>
<keyword evidence="1" id="KW-1133">Transmembrane helix</keyword>
<feature type="non-terminal residue" evidence="3">
    <location>
        <position position="519"/>
    </location>
</feature>
<protein>
    <submittedName>
        <fullName evidence="3">Histidine kinase</fullName>
    </submittedName>
</protein>
<dbReference type="Pfam" id="PF06580">
    <property type="entry name" value="His_kinase"/>
    <property type="match status" value="1"/>
</dbReference>
<keyword evidence="3" id="KW-0418">Kinase</keyword>
<feature type="domain" description="Signal transduction histidine kinase internal region" evidence="2">
    <location>
        <begin position="379"/>
        <end position="460"/>
    </location>
</feature>
<dbReference type="InterPro" id="IPR050640">
    <property type="entry name" value="Bact_2-comp_sensor_kinase"/>
</dbReference>
<dbReference type="InterPro" id="IPR010559">
    <property type="entry name" value="Sig_transdc_His_kin_internal"/>
</dbReference>
<dbReference type="PANTHER" id="PTHR34220">
    <property type="entry name" value="SENSOR HISTIDINE KINASE YPDA"/>
    <property type="match status" value="1"/>
</dbReference>
<accession>A0ABS7C9X6</accession>
<dbReference type="EMBL" id="JAHZIK010000857">
    <property type="protein sequence ID" value="MBW7457456.1"/>
    <property type="molecule type" value="Genomic_DNA"/>
</dbReference>
<name>A0ABS7C9X6_9BACL</name>
<evidence type="ECO:0000259" key="2">
    <source>
        <dbReference type="Pfam" id="PF06580"/>
    </source>
</evidence>
<reference evidence="3 4" key="1">
    <citation type="submission" date="2021-07" db="EMBL/GenBank/DDBJ databases">
        <title>Paenibacillus radiodurans sp. nov., isolated from the southeastern edge of Tengger Desert.</title>
        <authorList>
            <person name="Zhang G."/>
        </authorList>
    </citation>
    <scope>NUCLEOTIDE SEQUENCE [LARGE SCALE GENOMIC DNA]</scope>
    <source>
        <strain evidence="3 4">CCM 7311</strain>
    </source>
</reference>
<dbReference type="PANTHER" id="PTHR34220:SF7">
    <property type="entry name" value="SENSOR HISTIDINE KINASE YPDA"/>
    <property type="match status" value="1"/>
</dbReference>
<keyword evidence="4" id="KW-1185">Reference proteome</keyword>
<organism evidence="3 4">
    <name type="scientific">Paenibacillus sepulcri</name>
    <dbReference type="NCBI Taxonomy" id="359917"/>
    <lineage>
        <taxon>Bacteria</taxon>
        <taxon>Bacillati</taxon>
        <taxon>Bacillota</taxon>
        <taxon>Bacilli</taxon>
        <taxon>Bacillales</taxon>
        <taxon>Paenibacillaceae</taxon>
        <taxon>Paenibacillus</taxon>
    </lineage>
</organism>